<evidence type="ECO:0000313" key="2">
    <source>
        <dbReference type="Proteomes" id="UP000488506"/>
    </source>
</evidence>
<name>A0A833NSI0_UNCSA</name>
<organism evidence="1 2">
    <name type="scientific">Candidatus Saganbacteria bacterium</name>
    <dbReference type="NCBI Taxonomy" id="2575572"/>
    <lineage>
        <taxon>Bacteria</taxon>
        <taxon>Bacillati</taxon>
        <taxon>Saganbacteria</taxon>
    </lineage>
</organism>
<reference evidence="1 2" key="1">
    <citation type="submission" date="2019-12" db="EMBL/GenBank/DDBJ databases">
        <authorList>
            <person name="Wolfe R."/>
            <person name="Danczak R."/>
            <person name="Wilkins M."/>
        </authorList>
    </citation>
    <scope>NUCLEOTIDE SEQUENCE [LARGE SCALE GENOMIC DNA]</scope>
    <source>
        <strain evidence="1">X2_MaxBin.013</strain>
    </source>
</reference>
<dbReference type="Proteomes" id="UP000488506">
    <property type="component" value="Unassembled WGS sequence"/>
</dbReference>
<dbReference type="AlphaFoldDB" id="A0A833NSI0"/>
<sequence>MKNYFTSSSWMALLQKLGKEKQKILTPQTLQRASGLSREAILKAIQRLSRRGQLIKLYKKAYANKFSPPSLEEVAMYYGKPCYVSFESALQNCGIISQAPQVLTCATTRKLKNLRTPLGEIIFHHLSPRLFISFENDKGILRGTAEKALLDYLYINLKNKKHAPPLDEFNLEQLDKKKIRGLLKYFPHSVRDSLR</sequence>
<comment type="caution">
    <text evidence="1">The sequence shown here is derived from an EMBL/GenBank/DDBJ whole genome shotgun (WGS) entry which is preliminary data.</text>
</comment>
<proteinExistence type="predicted"/>
<evidence type="ECO:0000313" key="1">
    <source>
        <dbReference type="EMBL" id="KAF0134918.1"/>
    </source>
</evidence>
<dbReference type="EMBL" id="WPAF01000003">
    <property type="protein sequence ID" value="KAF0134918.1"/>
    <property type="molecule type" value="Genomic_DNA"/>
</dbReference>
<accession>A0A833NSI0</accession>
<gene>
    <name evidence="1" type="ORF">FD145_299</name>
</gene>
<protein>
    <recommendedName>
        <fullName evidence="3">AbiEi antitoxin C-terminal domain-containing protein</fullName>
    </recommendedName>
</protein>
<evidence type="ECO:0008006" key="3">
    <source>
        <dbReference type="Google" id="ProtNLM"/>
    </source>
</evidence>